<protein>
    <submittedName>
        <fullName evidence="9">Acetyltransferase, GNAT family</fullName>
    </submittedName>
</protein>
<dbReference type="Proteomes" id="UP000000321">
    <property type="component" value="Unassembled WGS sequence"/>
</dbReference>
<evidence type="ECO:0000256" key="2">
    <source>
        <dbReference type="ARBA" id="ARBA00022598"/>
    </source>
</evidence>
<name>Q1YNA3_AURMS</name>
<dbReference type="InterPro" id="IPR032875">
    <property type="entry name" value="Succ_CoA_lig_flav_dom"/>
</dbReference>
<dbReference type="AlphaFoldDB" id="Q1YNA3"/>
<keyword evidence="4 6" id="KW-0067">ATP-binding</keyword>
<gene>
    <name evidence="9" type="ORF">SI859A1_01939</name>
</gene>
<dbReference type="PROSITE" id="PS51186">
    <property type="entry name" value="GNAT"/>
    <property type="match status" value="1"/>
</dbReference>
<dbReference type="GO" id="GO:0016747">
    <property type="term" value="F:acyltransferase activity, transferring groups other than amino-acyl groups"/>
    <property type="evidence" value="ECO:0007669"/>
    <property type="project" value="InterPro"/>
</dbReference>
<dbReference type="Pfam" id="PF13380">
    <property type="entry name" value="CoA_binding_2"/>
    <property type="match status" value="1"/>
</dbReference>
<dbReference type="InterPro" id="IPR013815">
    <property type="entry name" value="ATP_grasp_subdomain_1"/>
</dbReference>
<keyword evidence="2" id="KW-0436">Ligase</keyword>
<dbReference type="InterPro" id="IPR043938">
    <property type="entry name" value="Ligase_CoA_dom"/>
</dbReference>
<sequence>MSIRNFDALFAPRSIALIGASNEPGSVGSVLVDNLVSGGFAGRIMLVNPHAREIHGRQCHRSVETLPEVPDLAVIATPARTVPGIISALGERGCCAAIVISAGLGEAVDGATLRQQVLDAARPHLMRIVGPNCLGLISPAAGINASFAHLMPRAGDIALVSQSGAMLTSVIDWADERRIGFSHLLSVGDMSDVDFGDMLDYLATDRTTRSILLYVENVTEAQKFLSAARLAARSMPVLVIKAGRSAAGARAAQSHTGALAGSDVVYDAAFRRAGILRVREIEELFEAAATLASGVRISGDRLTILTNGGGAGVLAVDALESDGGRLARLSEEGIAALDGVLPPTWSRANPVDIIGDATPERYGAALDILMKERESDAILVINCPTAVADGMEAGRRIAAIAKRRPRFPVLTNWLGGTSAAPVRDLFAAEKVATFDSPEKAIRAFTHLVEYKRNQELLLETPSAGVAIGHEDIASAQELIETVRRDGRTILSEYEAKRLLATFGIPTVTTRMAGDVDGAVACFEAIGAPAVLKIVSAEISHKSDAGGVRLNIGSAQEMRESAEAMLEAVRAYAPHARIDGFTVQPMIVRDGAYELIAGIAPDPTFGPVILFGRGGKAAEVIGDRAIGLPPLNSVLAREMIRATRISKLLAGYRDVAPVAFDALADVLVRLSELAVHLPDVAELDINPLLADAEGVLALDARISLHAAGAVRVAPSIRPYPRELERAVELRNGERFVLRPIRPEDEDPLVEMVARCTQEDLRLRFMAPMKALPHQTAARFSQIDYHREMALVAVEPGSAYGQGPIYGVARLVSDPENEAAEFAVLVRSDMKGRGLGYRLLSEILAYGRKRGLHRVYGEVLRENVTMLQMARDLGFRADRTEDFSETAHVTIEFDREADA</sequence>
<dbReference type="Gene3D" id="3.30.470.20">
    <property type="entry name" value="ATP-grasp fold, B domain"/>
    <property type="match status" value="1"/>
</dbReference>
<dbReference type="RefSeq" id="WP_009209772.1">
    <property type="nucleotide sequence ID" value="NZ_BBWP01000025.1"/>
</dbReference>
<dbReference type="Pfam" id="PF13607">
    <property type="entry name" value="Succ_CoA_lig"/>
    <property type="match status" value="1"/>
</dbReference>
<dbReference type="Gene3D" id="3.30.1490.20">
    <property type="entry name" value="ATP-grasp fold, A domain"/>
    <property type="match status" value="1"/>
</dbReference>
<organism evidence="9 10">
    <name type="scientific">Aurantimonas manganoxydans (strain ATCC BAA-1229 / DSM 21871 / SI85-9A1)</name>
    <dbReference type="NCBI Taxonomy" id="287752"/>
    <lineage>
        <taxon>Bacteria</taxon>
        <taxon>Pseudomonadati</taxon>
        <taxon>Pseudomonadota</taxon>
        <taxon>Alphaproteobacteria</taxon>
        <taxon>Hyphomicrobiales</taxon>
        <taxon>Aurantimonadaceae</taxon>
        <taxon>Aurantimonas</taxon>
    </lineage>
</organism>
<dbReference type="OrthoDB" id="9807426at2"/>
<dbReference type="PANTHER" id="PTHR43334:SF1">
    <property type="entry name" value="3-HYDROXYPROPIONATE--COA LIGASE [ADP-FORMING]"/>
    <property type="match status" value="1"/>
</dbReference>
<evidence type="ECO:0000313" key="9">
    <source>
        <dbReference type="EMBL" id="EAS51128.1"/>
    </source>
</evidence>
<dbReference type="GO" id="GO:0043758">
    <property type="term" value="F:acetate-CoA ligase (ADP-forming) activity"/>
    <property type="evidence" value="ECO:0007669"/>
    <property type="project" value="InterPro"/>
</dbReference>
<keyword evidence="10" id="KW-1185">Reference proteome</keyword>
<evidence type="ECO:0000256" key="4">
    <source>
        <dbReference type="ARBA" id="ARBA00022840"/>
    </source>
</evidence>
<comment type="similarity">
    <text evidence="5">In the N-terminal section; belongs to the acetate CoA ligase alpha subunit family.</text>
</comment>
<dbReference type="Pfam" id="PF13549">
    <property type="entry name" value="ATP-grasp_5"/>
    <property type="match status" value="1"/>
</dbReference>
<dbReference type="InterPro" id="IPR003781">
    <property type="entry name" value="CoA-bd"/>
</dbReference>
<dbReference type="InterPro" id="IPR051538">
    <property type="entry name" value="Acyl-CoA_Synth/Transferase"/>
</dbReference>
<reference evidence="9 10" key="1">
    <citation type="journal article" date="2008" name="Appl. Environ. Microbiol.">
        <title>Genomic insights into Mn(II) oxidation by the marine alphaproteobacterium Aurantimonas sp. strain SI85-9A1.</title>
        <authorList>
            <person name="Dick G.J."/>
            <person name="Podell S."/>
            <person name="Johnson H.A."/>
            <person name="Rivera-Espinoza Y."/>
            <person name="Bernier-Latmani R."/>
            <person name="McCarthy J.K."/>
            <person name="Torpey J.W."/>
            <person name="Clement B.G."/>
            <person name="Gaasterland T."/>
            <person name="Tebo B.M."/>
        </authorList>
    </citation>
    <scope>NUCLEOTIDE SEQUENCE [LARGE SCALE GENOMIC DNA]</scope>
    <source>
        <strain evidence="9 10">SI85-9A1</strain>
    </source>
</reference>
<comment type="caution">
    <text evidence="9">The sequence shown here is derived from an EMBL/GenBank/DDBJ whole genome shotgun (WGS) entry which is preliminary data.</text>
</comment>
<dbReference type="InterPro" id="IPR016181">
    <property type="entry name" value="Acyl_CoA_acyltransferase"/>
</dbReference>
<evidence type="ECO:0000259" key="8">
    <source>
        <dbReference type="PROSITE" id="PS51186"/>
    </source>
</evidence>
<evidence type="ECO:0000259" key="7">
    <source>
        <dbReference type="PROSITE" id="PS50975"/>
    </source>
</evidence>
<dbReference type="InterPro" id="IPR036291">
    <property type="entry name" value="NAD(P)-bd_dom_sf"/>
</dbReference>
<dbReference type="Gene3D" id="3.40.630.30">
    <property type="match status" value="1"/>
</dbReference>
<dbReference type="PANTHER" id="PTHR43334">
    <property type="entry name" value="ACETATE--COA LIGASE [ADP-FORMING]"/>
    <property type="match status" value="1"/>
</dbReference>
<dbReference type="FunFam" id="3.30.1490.20:FF:000020">
    <property type="entry name" value="Protein lysine acetyltransferase"/>
    <property type="match status" value="1"/>
</dbReference>
<proteinExistence type="inferred from homology"/>
<evidence type="ECO:0000256" key="5">
    <source>
        <dbReference type="ARBA" id="ARBA00060888"/>
    </source>
</evidence>
<dbReference type="Pfam" id="PF19045">
    <property type="entry name" value="Ligase_CoA_2"/>
    <property type="match status" value="1"/>
</dbReference>
<dbReference type="SUPFAM" id="SSF56059">
    <property type="entry name" value="Glutathione synthetase ATP-binding domain-like"/>
    <property type="match status" value="1"/>
</dbReference>
<accession>Q1YNA3</accession>
<dbReference type="PROSITE" id="PS50975">
    <property type="entry name" value="ATP_GRASP"/>
    <property type="match status" value="1"/>
</dbReference>
<keyword evidence="3 6" id="KW-0547">Nucleotide-binding</keyword>
<evidence type="ECO:0000256" key="1">
    <source>
        <dbReference type="ARBA" id="ARBA00022532"/>
    </source>
</evidence>
<dbReference type="EMBL" id="AAPJ01000001">
    <property type="protein sequence ID" value="EAS51128.1"/>
    <property type="molecule type" value="Genomic_DNA"/>
</dbReference>
<dbReference type="GO" id="GO:0005524">
    <property type="term" value="F:ATP binding"/>
    <property type="evidence" value="ECO:0007669"/>
    <property type="project" value="UniProtKB-UniRule"/>
</dbReference>
<dbReference type="SMART" id="SM00881">
    <property type="entry name" value="CoA_binding"/>
    <property type="match status" value="1"/>
</dbReference>
<feature type="domain" description="N-acetyltransferase" evidence="8">
    <location>
        <begin position="734"/>
        <end position="894"/>
    </location>
</feature>
<keyword evidence="1" id="KW-0816">Tricarboxylic acid cycle</keyword>
<dbReference type="SUPFAM" id="SSF51735">
    <property type="entry name" value="NAD(P)-binding Rossmann-fold domains"/>
    <property type="match status" value="1"/>
</dbReference>
<dbReference type="Gene3D" id="3.40.50.720">
    <property type="entry name" value="NAD(P)-binding Rossmann-like Domain"/>
    <property type="match status" value="1"/>
</dbReference>
<evidence type="ECO:0000256" key="3">
    <source>
        <dbReference type="ARBA" id="ARBA00022741"/>
    </source>
</evidence>
<dbReference type="SUPFAM" id="SSF55729">
    <property type="entry name" value="Acyl-CoA N-acyltransferases (Nat)"/>
    <property type="match status" value="1"/>
</dbReference>
<keyword evidence="9" id="KW-0808">Transferase</keyword>
<dbReference type="Pfam" id="PF13302">
    <property type="entry name" value="Acetyltransf_3"/>
    <property type="match status" value="1"/>
</dbReference>
<dbReference type="InterPro" id="IPR016102">
    <property type="entry name" value="Succinyl-CoA_synth-like"/>
</dbReference>
<dbReference type="InterPro" id="IPR000182">
    <property type="entry name" value="GNAT_dom"/>
</dbReference>
<dbReference type="GO" id="GO:0006099">
    <property type="term" value="P:tricarboxylic acid cycle"/>
    <property type="evidence" value="ECO:0007669"/>
    <property type="project" value="UniProtKB-KW"/>
</dbReference>
<evidence type="ECO:0000313" key="10">
    <source>
        <dbReference type="Proteomes" id="UP000000321"/>
    </source>
</evidence>
<dbReference type="InterPro" id="IPR011761">
    <property type="entry name" value="ATP-grasp"/>
</dbReference>
<dbReference type="BioCyc" id="AURANTIMONAS:SI859A1_01939-MONOMER"/>
<feature type="domain" description="ATP-grasp" evidence="7">
    <location>
        <begin position="496"/>
        <end position="549"/>
    </location>
</feature>
<evidence type="ECO:0000256" key="6">
    <source>
        <dbReference type="PROSITE-ProRule" id="PRU00409"/>
    </source>
</evidence>
<dbReference type="HOGENOM" id="CLU_007415_0_2_5"/>
<dbReference type="Gene3D" id="3.40.50.261">
    <property type="entry name" value="Succinyl-CoA synthetase domains"/>
    <property type="match status" value="2"/>
</dbReference>
<dbReference type="SUPFAM" id="SSF52210">
    <property type="entry name" value="Succinyl-CoA synthetase domains"/>
    <property type="match status" value="2"/>
</dbReference>
<dbReference type="GO" id="GO:0046872">
    <property type="term" value="F:metal ion binding"/>
    <property type="evidence" value="ECO:0007669"/>
    <property type="project" value="InterPro"/>
</dbReference>